<dbReference type="AlphaFoldDB" id="A0A449H786"/>
<gene>
    <name evidence="1" type="ORF">NCTC1935_04904</name>
</gene>
<evidence type="ECO:0000313" key="1">
    <source>
        <dbReference type="EMBL" id="VFA87032.1"/>
    </source>
</evidence>
<organism evidence="1">
    <name type="scientific">Nocardia farcinica</name>
    <dbReference type="NCBI Taxonomy" id="37329"/>
    <lineage>
        <taxon>Bacteria</taxon>
        <taxon>Bacillati</taxon>
        <taxon>Actinomycetota</taxon>
        <taxon>Actinomycetes</taxon>
        <taxon>Mycobacteriales</taxon>
        <taxon>Nocardiaceae</taxon>
        <taxon>Nocardia</taxon>
    </lineage>
</organism>
<proteinExistence type="predicted"/>
<sequence length="58" mass="6366">MHVHGWLRLWQAVTAPRTAAAPPTKCDQCDEYGWLRDDDQGCAVMCPCGYRAATSLAA</sequence>
<reference evidence="1" key="1">
    <citation type="submission" date="2019-02" db="EMBL/GenBank/DDBJ databases">
        <authorList>
            <consortium name="Pathogen Informatics"/>
        </authorList>
    </citation>
    <scope>NUCLEOTIDE SEQUENCE</scope>
    <source>
        <strain evidence="1">3012STDY6733949</strain>
    </source>
</reference>
<protein>
    <submittedName>
        <fullName evidence="1">Uncharacterized protein</fullName>
    </submittedName>
</protein>
<name>A0A449H786_NOCFR</name>
<accession>A0A449H786</accession>
<dbReference type="EMBL" id="CAACYE010000005">
    <property type="protein sequence ID" value="VFA87032.1"/>
    <property type="molecule type" value="Genomic_DNA"/>
</dbReference>